<evidence type="ECO:0000313" key="6">
    <source>
        <dbReference type="Proteomes" id="UP001353858"/>
    </source>
</evidence>
<keyword evidence="6" id="KW-1185">Reference proteome</keyword>
<reference evidence="6" key="1">
    <citation type="submission" date="2023-01" db="EMBL/GenBank/DDBJ databases">
        <title>Key to firefly adult light organ development and bioluminescence: homeobox transcription factors regulate luciferase expression and transportation to peroxisome.</title>
        <authorList>
            <person name="Fu X."/>
        </authorList>
    </citation>
    <scope>NUCLEOTIDE SEQUENCE [LARGE SCALE GENOMIC DNA]</scope>
</reference>
<name>A0AAN7PXJ2_9COLE</name>
<dbReference type="GO" id="GO:0005509">
    <property type="term" value="F:calcium ion binding"/>
    <property type="evidence" value="ECO:0007669"/>
    <property type="project" value="TreeGrafter"/>
</dbReference>
<evidence type="ECO:0000256" key="1">
    <source>
        <dbReference type="ARBA" id="ARBA00022723"/>
    </source>
</evidence>
<evidence type="ECO:0000313" key="5">
    <source>
        <dbReference type="EMBL" id="KAK4880474.1"/>
    </source>
</evidence>
<organism evidence="5 6">
    <name type="scientific">Aquatica leii</name>
    <dbReference type="NCBI Taxonomy" id="1421715"/>
    <lineage>
        <taxon>Eukaryota</taxon>
        <taxon>Metazoa</taxon>
        <taxon>Ecdysozoa</taxon>
        <taxon>Arthropoda</taxon>
        <taxon>Hexapoda</taxon>
        <taxon>Insecta</taxon>
        <taxon>Pterygota</taxon>
        <taxon>Neoptera</taxon>
        <taxon>Endopterygota</taxon>
        <taxon>Coleoptera</taxon>
        <taxon>Polyphaga</taxon>
        <taxon>Elateriformia</taxon>
        <taxon>Elateroidea</taxon>
        <taxon>Lampyridae</taxon>
        <taxon>Luciolinae</taxon>
        <taxon>Aquatica</taxon>
    </lineage>
</organism>
<feature type="compositionally biased region" description="Basic and acidic residues" evidence="3">
    <location>
        <begin position="51"/>
        <end position="65"/>
    </location>
</feature>
<dbReference type="SUPFAM" id="SSF49562">
    <property type="entry name" value="C2 domain (Calcium/lipid-binding domain, CaLB)"/>
    <property type="match status" value="1"/>
</dbReference>
<dbReference type="Gene3D" id="2.60.40.150">
    <property type="entry name" value="C2 domain"/>
    <property type="match status" value="1"/>
</dbReference>
<feature type="compositionally biased region" description="Polar residues" evidence="3">
    <location>
        <begin position="1"/>
        <end position="17"/>
    </location>
</feature>
<proteinExistence type="predicted"/>
<evidence type="ECO:0000259" key="4">
    <source>
        <dbReference type="PROSITE" id="PS50004"/>
    </source>
</evidence>
<dbReference type="SMART" id="SM00239">
    <property type="entry name" value="C2"/>
    <property type="match status" value="1"/>
</dbReference>
<evidence type="ECO:0000256" key="3">
    <source>
        <dbReference type="SAM" id="MobiDB-lite"/>
    </source>
</evidence>
<feature type="region of interest" description="Disordered" evidence="3">
    <location>
        <begin position="164"/>
        <end position="185"/>
    </location>
</feature>
<dbReference type="PROSITE" id="PS50004">
    <property type="entry name" value="C2"/>
    <property type="match status" value="1"/>
</dbReference>
<feature type="compositionally biased region" description="Basic and acidic residues" evidence="3">
    <location>
        <begin position="114"/>
        <end position="127"/>
    </location>
</feature>
<feature type="compositionally biased region" description="Polar residues" evidence="3">
    <location>
        <begin position="24"/>
        <end position="38"/>
    </location>
</feature>
<dbReference type="InterPro" id="IPR035892">
    <property type="entry name" value="C2_domain_sf"/>
</dbReference>
<dbReference type="PRINTS" id="PR00360">
    <property type="entry name" value="C2DOMAIN"/>
</dbReference>
<dbReference type="Pfam" id="PF00168">
    <property type="entry name" value="C2"/>
    <property type="match status" value="1"/>
</dbReference>
<sequence>MNEVVTRQGSAAVSRFSTPPCDTAGSSYKMQINMSNKPIYTHQGGGGSRPEPLRSRPEDRPKDGEVGGDPRPLCATDPSEDTVPEKAKEEDKSIFIRSTKMSKSPVIRSSPPRSRPESDKEDERNQEKQSVNIVTVINEKEKTKKNETKKTVHKKNQKILLKSTTEQVNDDTNSDTDDNIEHKKKRTSDPYVKFKCGGRLIYKSKTVYRDLNPVWDESFTTPIEDPFIPIQIKVFDYDWGLQDDFMGSASLELTTLDLGKTSDLILPLQDPSSSSNQLGEIMISVTLFPKSQEDKEQAQTFPFNKMNPTKLRHGETAEVIDDILTNSEFSTWWMASP</sequence>
<feature type="compositionally biased region" description="Basic and acidic residues" evidence="3">
    <location>
        <begin position="83"/>
        <end position="94"/>
    </location>
</feature>
<protein>
    <recommendedName>
        <fullName evidence="4">C2 domain-containing protein</fullName>
    </recommendedName>
</protein>
<accession>A0AAN7PXJ2</accession>
<dbReference type="EMBL" id="JARPUR010000003">
    <property type="protein sequence ID" value="KAK4880474.1"/>
    <property type="molecule type" value="Genomic_DNA"/>
</dbReference>
<keyword evidence="1" id="KW-0479">Metal-binding</keyword>
<dbReference type="GO" id="GO:0046928">
    <property type="term" value="P:regulation of neurotransmitter secretion"/>
    <property type="evidence" value="ECO:0007669"/>
    <property type="project" value="TreeGrafter"/>
</dbReference>
<feature type="region of interest" description="Disordered" evidence="3">
    <location>
        <begin position="1"/>
        <end position="132"/>
    </location>
</feature>
<dbReference type="Proteomes" id="UP001353858">
    <property type="component" value="Unassembled WGS sequence"/>
</dbReference>
<feature type="compositionally biased region" description="Acidic residues" evidence="3">
    <location>
        <begin position="168"/>
        <end position="178"/>
    </location>
</feature>
<dbReference type="PANTHER" id="PTHR45911">
    <property type="entry name" value="C2 DOMAIN-CONTAINING PROTEIN"/>
    <property type="match status" value="1"/>
</dbReference>
<dbReference type="GO" id="GO:0030672">
    <property type="term" value="C:synaptic vesicle membrane"/>
    <property type="evidence" value="ECO:0007669"/>
    <property type="project" value="TreeGrafter"/>
</dbReference>
<dbReference type="PANTHER" id="PTHR45911:SF4">
    <property type="entry name" value="MULTIPLE C2 AND TRANSMEMBRANE DOMAIN-CONTAINING PROTEIN"/>
    <property type="match status" value="1"/>
</dbReference>
<comment type="caution">
    <text evidence="5">The sequence shown here is derived from an EMBL/GenBank/DDBJ whole genome shotgun (WGS) entry which is preliminary data.</text>
</comment>
<keyword evidence="2" id="KW-0106">Calcium</keyword>
<gene>
    <name evidence="5" type="ORF">RN001_008620</name>
</gene>
<feature type="domain" description="C2" evidence="4">
    <location>
        <begin position="141"/>
        <end position="266"/>
    </location>
</feature>
<dbReference type="InterPro" id="IPR000008">
    <property type="entry name" value="C2_dom"/>
</dbReference>
<evidence type="ECO:0000256" key="2">
    <source>
        <dbReference type="ARBA" id="ARBA00022837"/>
    </source>
</evidence>
<dbReference type="AlphaFoldDB" id="A0AAN7PXJ2"/>